<name>A0A1R3I6N0_9ROSI</name>
<gene>
    <name evidence="2" type="ORF">COLO4_24796</name>
</gene>
<dbReference type="AlphaFoldDB" id="A0A1R3I6N0"/>
<dbReference type="Proteomes" id="UP000187203">
    <property type="component" value="Unassembled WGS sequence"/>
</dbReference>
<dbReference type="PANTHER" id="PTHR36786">
    <property type="entry name" value="2-ISOPROPYLMALATE SYNTHASE"/>
    <property type="match status" value="1"/>
</dbReference>
<dbReference type="PANTHER" id="PTHR36786:SF1">
    <property type="entry name" value="2-ISOPROPYLMALATE SYNTHASE"/>
    <property type="match status" value="1"/>
</dbReference>
<comment type="caution">
    <text evidence="2">The sequence shown here is derived from an EMBL/GenBank/DDBJ whole genome shotgun (WGS) entry which is preliminary data.</text>
</comment>
<evidence type="ECO:0000259" key="1">
    <source>
        <dbReference type="Pfam" id="PF25104"/>
    </source>
</evidence>
<reference evidence="3" key="1">
    <citation type="submission" date="2013-09" db="EMBL/GenBank/DDBJ databases">
        <title>Corchorus olitorius genome sequencing.</title>
        <authorList>
            <person name="Alam M."/>
            <person name="Haque M.S."/>
            <person name="Islam M.S."/>
            <person name="Emdad E.M."/>
            <person name="Islam M.M."/>
            <person name="Ahmed B."/>
            <person name="Halim A."/>
            <person name="Hossen Q.M.M."/>
            <person name="Hossain M.Z."/>
            <person name="Ahmed R."/>
            <person name="Khan M.M."/>
            <person name="Islam R."/>
            <person name="Rashid M.M."/>
            <person name="Khan S.A."/>
            <person name="Rahman M.S."/>
            <person name="Alam M."/>
            <person name="Yahiya A.S."/>
            <person name="Khan M.S."/>
            <person name="Azam M.S."/>
            <person name="Haque T."/>
            <person name="Lashkar M.Z.H."/>
            <person name="Akhand A.I."/>
            <person name="Morshed G."/>
            <person name="Roy S."/>
            <person name="Uddin K.S."/>
            <person name="Rabeya T."/>
            <person name="Hossain A.S."/>
            <person name="Chowdhury A."/>
            <person name="Snigdha A.R."/>
            <person name="Mortoza M.S."/>
            <person name="Matin S.A."/>
            <person name="Hoque S.M.E."/>
            <person name="Islam M.K."/>
            <person name="Roy D.K."/>
            <person name="Haider R."/>
            <person name="Moosa M.M."/>
            <person name="Elias S.M."/>
            <person name="Hasan A.M."/>
            <person name="Jahan S."/>
            <person name="Shafiuddin M."/>
            <person name="Mahmood N."/>
            <person name="Shommy N.S."/>
        </authorList>
    </citation>
    <scope>NUCLEOTIDE SEQUENCE [LARGE SCALE GENOMIC DNA]</scope>
    <source>
        <strain evidence="3">cv. O-4</strain>
    </source>
</reference>
<feature type="domain" description="DUF7812" evidence="1">
    <location>
        <begin position="122"/>
        <end position="611"/>
    </location>
</feature>
<dbReference type="STRING" id="93759.A0A1R3I6N0"/>
<dbReference type="Pfam" id="PF25104">
    <property type="entry name" value="DUF7812"/>
    <property type="match status" value="1"/>
</dbReference>
<organism evidence="2 3">
    <name type="scientific">Corchorus olitorius</name>
    <dbReference type="NCBI Taxonomy" id="93759"/>
    <lineage>
        <taxon>Eukaryota</taxon>
        <taxon>Viridiplantae</taxon>
        <taxon>Streptophyta</taxon>
        <taxon>Embryophyta</taxon>
        <taxon>Tracheophyta</taxon>
        <taxon>Spermatophyta</taxon>
        <taxon>Magnoliopsida</taxon>
        <taxon>eudicotyledons</taxon>
        <taxon>Gunneridae</taxon>
        <taxon>Pentapetalae</taxon>
        <taxon>rosids</taxon>
        <taxon>malvids</taxon>
        <taxon>Malvales</taxon>
        <taxon>Malvaceae</taxon>
        <taxon>Grewioideae</taxon>
        <taxon>Apeibeae</taxon>
        <taxon>Corchorus</taxon>
    </lineage>
</organism>
<evidence type="ECO:0000313" key="2">
    <source>
        <dbReference type="EMBL" id="OMO78265.1"/>
    </source>
</evidence>
<keyword evidence="3" id="KW-1185">Reference proteome</keyword>
<accession>A0A1R3I6N0</accession>
<proteinExistence type="predicted"/>
<evidence type="ECO:0000313" key="3">
    <source>
        <dbReference type="Proteomes" id="UP000187203"/>
    </source>
</evidence>
<dbReference type="OrthoDB" id="1882119at2759"/>
<dbReference type="InterPro" id="IPR056714">
    <property type="entry name" value="DUF7812"/>
</dbReference>
<protein>
    <recommendedName>
        <fullName evidence="1">DUF7812 domain-containing protein</fullName>
    </recommendedName>
</protein>
<dbReference type="EMBL" id="AWUE01018788">
    <property type="protein sequence ID" value="OMO78265.1"/>
    <property type="molecule type" value="Genomic_DNA"/>
</dbReference>
<sequence length="795" mass="89596">MGSERSKKKRKSCPFNSQTLISSVSSPEGLKPETMEGLYLLLLNLCCSNSEANLNFSETEFNFMGFNIKFKDIHEISNVLFDKLNAKFNELFAALDDFLAHQGRGQSICHDNVKATIKELTMLLRCCVAAFKLLGWDQKLVIEKGRLLLGILKRCLSVEFKGGNGKGCTSFEKQDSHECMHVDDDGTTYIADHLVTSICFSEPSNPFHAILCAVLEVFADELLMHESVRQYLLLVDSCSCPNEYLFAHHYGPGNIGSVLEVISAHFFLSISDDQAYKNFLNRLFPLPDNNFRVPEMTLTTALSLLLNPIMLSAPKMFQAYLILLVSEIIGISMSFEHIVPSSDLTSWLLVFERSVALYTRHMSNLHVKGYPMVGDNSFVKSQFFTSSSQMDFESCLLPATNEKAHNLIASCEKLWNSYLSKTLLKERSDLVAASVAYTKEGLHVFEDSLRDEILSILSCIILRGSSDDVDDTVLHNKENTSPQDICLLASILKLMSSSLSQALKILRQGKTLGSLKTLENIASSKDYDFMAATFNCFKQFSIRLPVQNFLLDMMKIKPTRHKKSKWMLFHFSGLLSLSYATGLEFLVKNCIFTLMVLLNLFIFEAGDLLALGSLLSSGVKSSSPKSCMEVGKSVSHSTTRKVHVKRESSRAVALKFQKIRTLYLGMDCRTNSSKRPQEYPRSSENAPFVNHVESALSIEQNTGKTCNGEIFLRCMVKGHEKVSDFDDLADFIECKQGRDYADWLKDRERFRLRRYEKLEKVRLHLVGGILDPQWESWVGNERSLHLVGGICYPGM</sequence>